<dbReference type="Proteomes" id="UP000463983">
    <property type="component" value="Chromosome"/>
</dbReference>
<dbReference type="EMBL" id="CP047901">
    <property type="protein sequence ID" value="QHO63776.1"/>
    <property type="molecule type" value="Genomic_DNA"/>
</dbReference>
<sequence length="60" mass="6891">MSPSTQYPVYEVTKFYIDKDDNEHLVGEIIVAVTSDQEQKLTGLEVKDFVRFIGWSRPGL</sequence>
<protein>
    <submittedName>
        <fullName evidence="1">Uncharacterized protein</fullName>
    </submittedName>
</protein>
<keyword evidence="2" id="KW-1185">Reference proteome</keyword>
<dbReference type="AlphaFoldDB" id="A0A857N6L9"/>
<proteinExistence type="predicted"/>
<organism evidence="1 2">
    <name type="scientific">Candidatus Chazhemtobacterium aquaticus</name>
    <dbReference type="NCBI Taxonomy" id="2715735"/>
    <lineage>
        <taxon>Bacteria</taxon>
        <taxon>Candidatus Chazhemtobacteraceae</taxon>
        <taxon>Candidatus Chazhemtobacterium</taxon>
    </lineage>
</organism>
<gene>
    <name evidence="1" type="ORF">MICH65_0795</name>
</gene>
<accession>A0A857N6L9</accession>
<name>A0A857N6L9_9BACT</name>
<evidence type="ECO:0000313" key="2">
    <source>
        <dbReference type="Proteomes" id="UP000463983"/>
    </source>
</evidence>
<evidence type="ECO:0000313" key="1">
    <source>
        <dbReference type="EMBL" id="QHO63776.1"/>
    </source>
</evidence>
<reference evidence="2" key="1">
    <citation type="journal article" date="2020" name="Microorganisms">
        <title>Complete Genome of a Member of a New Bacterial Lineage in the Microgenomates Group Reveals an Unusual Nucleotide Composition Disparity Between Two Strands of DNA and Limited Metabolic Potential.</title>
        <authorList>
            <person name="Kadnikov V.V."/>
            <person name="Mardanov A.V."/>
            <person name="Beletsky A.V."/>
            <person name="Karnachuk O.V."/>
            <person name="Ravin N.V."/>
        </authorList>
    </citation>
    <scope>NUCLEOTIDE SEQUENCE [LARGE SCALE GENOMIC DNA]</scope>
</reference>
<dbReference type="KEGG" id="caqa:MICH65_0795"/>